<dbReference type="InterPro" id="IPR016084">
    <property type="entry name" value="Haem_Oase-like_multi-hlx"/>
</dbReference>
<evidence type="ECO:0000313" key="1">
    <source>
        <dbReference type="EMBL" id="RAK51686.1"/>
    </source>
</evidence>
<dbReference type="EMBL" id="QFYQ01000002">
    <property type="protein sequence ID" value="RAK51686.1"/>
    <property type="molecule type" value="Genomic_DNA"/>
</dbReference>
<sequence>MTDRITAGTRLAGLGEFSPEIPDSRRLHLALARWNRRRLAVGRPSETWLQDLAEDTRMLRLEGAFVEAFRAHVAPLLAEVPTEPEGFIAWFEALKDTGPGQWDQLFAWLAAEATLEEMRWFLTQEAAGEAGFDDLVAMTQVKLPARPKLELARNYWDEMGRGSMGGMHGPMLDRTVKGLELSPTIEGTLWQSLCLANTMTALATTRRYGYQSVGALGVVELTAPTRVAAVADGLKRLEVAPEQRKYFVLHANLDVEHSKAWNAEALLPLVTEDPSCAPLIAEGALMRLICGEQCFEAYRAHLWAHADPVSFAAE</sequence>
<dbReference type="Gene3D" id="1.20.910.10">
    <property type="entry name" value="Heme oxygenase-like"/>
    <property type="match status" value="1"/>
</dbReference>
<dbReference type="OrthoDB" id="277294at2"/>
<organism evidence="1 2">
    <name type="scientific">Phenylobacterium soli</name>
    <dbReference type="NCBI Taxonomy" id="2170551"/>
    <lineage>
        <taxon>Bacteria</taxon>
        <taxon>Pseudomonadati</taxon>
        <taxon>Pseudomonadota</taxon>
        <taxon>Alphaproteobacteria</taxon>
        <taxon>Caulobacterales</taxon>
        <taxon>Caulobacteraceae</taxon>
        <taxon>Phenylobacterium</taxon>
    </lineage>
</organism>
<dbReference type="SUPFAM" id="SSF48613">
    <property type="entry name" value="Heme oxygenase-like"/>
    <property type="match status" value="1"/>
</dbReference>
<dbReference type="RefSeq" id="WP_111530248.1">
    <property type="nucleotide sequence ID" value="NZ_JBHRSG010000003.1"/>
</dbReference>
<proteinExistence type="predicted"/>
<comment type="caution">
    <text evidence="1">The sequence shown here is derived from an EMBL/GenBank/DDBJ whole genome shotgun (WGS) entry which is preliminary data.</text>
</comment>
<gene>
    <name evidence="1" type="ORF">DJ017_17790</name>
</gene>
<accession>A0A328ABU6</accession>
<keyword evidence="2" id="KW-1185">Reference proteome</keyword>
<protein>
    <submittedName>
        <fullName evidence="1">Iron-containing redox enzyme family protein</fullName>
    </submittedName>
</protein>
<evidence type="ECO:0000313" key="2">
    <source>
        <dbReference type="Proteomes" id="UP000249254"/>
    </source>
</evidence>
<name>A0A328ABU6_9CAUL</name>
<dbReference type="SMART" id="SM01236">
    <property type="entry name" value="Haem_oxygenase_2"/>
    <property type="match status" value="1"/>
</dbReference>
<reference evidence="2" key="1">
    <citation type="submission" date="2018-05" db="EMBL/GenBank/DDBJ databases">
        <authorList>
            <person name="Li X."/>
        </authorList>
    </citation>
    <scope>NUCLEOTIDE SEQUENCE [LARGE SCALE GENOMIC DNA]</scope>
    <source>
        <strain evidence="2">LX32</strain>
    </source>
</reference>
<dbReference type="Pfam" id="PF14518">
    <property type="entry name" value="Haem_oxygenas_2"/>
    <property type="match status" value="1"/>
</dbReference>
<dbReference type="AlphaFoldDB" id="A0A328ABU6"/>
<dbReference type="Proteomes" id="UP000249254">
    <property type="component" value="Unassembled WGS sequence"/>
</dbReference>